<evidence type="ECO:0000256" key="5">
    <source>
        <dbReference type="ARBA" id="ARBA00022898"/>
    </source>
</evidence>
<keyword evidence="10" id="KW-1185">Reference proteome</keyword>
<evidence type="ECO:0000256" key="6">
    <source>
        <dbReference type="RuleBase" id="RU000481"/>
    </source>
</evidence>
<dbReference type="STRING" id="499555.BJL86_0765"/>
<gene>
    <name evidence="9" type="ORF">BJL86_0765</name>
</gene>
<evidence type="ECO:0000256" key="4">
    <source>
        <dbReference type="ARBA" id="ARBA00022679"/>
    </source>
</evidence>
<evidence type="ECO:0000256" key="7">
    <source>
        <dbReference type="SAM" id="MobiDB-lite"/>
    </source>
</evidence>
<dbReference type="Proteomes" id="UP000186104">
    <property type="component" value="Chromosome"/>
</dbReference>
<dbReference type="GO" id="GO:0030170">
    <property type="term" value="F:pyridoxal phosphate binding"/>
    <property type="evidence" value="ECO:0007669"/>
    <property type="project" value="InterPro"/>
</dbReference>
<evidence type="ECO:0000259" key="8">
    <source>
        <dbReference type="Pfam" id="PF00155"/>
    </source>
</evidence>
<dbReference type="InterPro" id="IPR015424">
    <property type="entry name" value="PyrdxlP-dep_Trfase"/>
</dbReference>
<keyword evidence="4 6" id="KW-0808">Transferase</keyword>
<protein>
    <recommendedName>
        <fullName evidence="6">Aminotransferase</fullName>
        <ecNumber evidence="6">2.6.1.-</ecNumber>
    </recommendedName>
</protein>
<dbReference type="EMBL" id="CP015961">
    <property type="protein sequence ID" value="ANI91566.1"/>
    <property type="molecule type" value="Genomic_DNA"/>
</dbReference>
<dbReference type="Pfam" id="PF00155">
    <property type="entry name" value="Aminotran_1_2"/>
    <property type="match status" value="1"/>
</dbReference>
<dbReference type="InterPro" id="IPR004839">
    <property type="entry name" value="Aminotransferase_I/II_large"/>
</dbReference>
<name>A0A173LGW7_9ACTN</name>
<comment type="similarity">
    <text evidence="2 6">Belongs to the class-I pyridoxal-phosphate-dependent aminotransferase family.</text>
</comment>
<dbReference type="InterPro" id="IPR015421">
    <property type="entry name" value="PyrdxlP-dep_Trfase_major"/>
</dbReference>
<dbReference type="GO" id="GO:0008483">
    <property type="term" value="F:transaminase activity"/>
    <property type="evidence" value="ECO:0007669"/>
    <property type="project" value="UniProtKB-KW"/>
</dbReference>
<dbReference type="PANTHER" id="PTHR46383:SF2">
    <property type="entry name" value="AMINOTRANSFERASE"/>
    <property type="match status" value="1"/>
</dbReference>
<accession>A0A173LGW7</accession>
<comment type="cofactor">
    <cofactor evidence="1 6">
        <name>pyridoxal 5'-phosphate</name>
        <dbReference type="ChEBI" id="CHEBI:597326"/>
    </cofactor>
</comment>
<dbReference type="InterPro" id="IPR050596">
    <property type="entry name" value="AspAT/PAT-like"/>
</dbReference>
<dbReference type="InterPro" id="IPR004838">
    <property type="entry name" value="NHTrfase_class1_PyrdxlP-BS"/>
</dbReference>
<dbReference type="CDD" id="cd00609">
    <property type="entry name" value="AAT_like"/>
    <property type="match status" value="1"/>
</dbReference>
<dbReference type="GO" id="GO:0006520">
    <property type="term" value="P:amino acid metabolic process"/>
    <property type="evidence" value="ECO:0007669"/>
    <property type="project" value="InterPro"/>
</dbReference>
<evidence type="ECO:0000256" key="2">
    <source>
        <dbReference type="ARBA" id="ARBA00007441"/>
    </source>
</evidence>
<keyword evidence="5" id="KW-0663">Pyridoxal phosphate</keyword>
<dbReference type="AlphaFoldDB" id="A0A173LGW7"/>
<evidence type="ECO:0000256" key="3">
    <source>
        <dbReference type="ARBA" id="ARBA00022576"/>
    </source>
</evidence>
<evidence type="ECO:0000256" key="1">
    <source>
        <dbReference type="ARBA" id="ARBA00001933"/>
    </source>
</evidence>
<dbReference type="Gene3D" id="3.40.640.10">
    <property type="entry name" value="Type I PLP-dependent aspartate aminotransferase-like (Major domain)"/>
    <property type="match status" value="1"/>
</dbReference>
<dbReference type="PANTHER" id="PTHR46383">
    <property type="entry name" value="ASPARTATE AMINOTRANSFERASE"/>
    <property type="match status" value="1"/>
</dbReference>
<evidence type="ECO:0000313" key="9">
    <source>
        <dbReference type="EMBL" id="ANI91566.1"/>
    </source>
</evidence>
<dbReference type="SUPFAM" id="SSF53383">
    <property type="entry name" value="PLP-dependent transferases"/>
    <property type="match status" value="1"/>
</dbReference>
<dbReference type="PROSITE" id="PS00105">
    <property type="entry name" value="AA_TRANSFER_CLASS_1"/>
    <property type="match status" value="1"/>
</dbReference>
<keyword evidence="3 6" id="KW-0032">Aminotransferase</keyword>
<feature type="domain" description="Aminotransferase class I/classII large" evidence="8">
    <location>
        <begin position="45"/>
        <end position="396"/>
    </location>
</feature>
<proteinExistence type="inferred from homology"/>
<sequence length="402" mass="42312">MSSDRATNGSSGGEGPSRSARSHVERFRVMEVIDAAAARQASHGDMISLSAGQPSTGAPAPVLAAAKAMLDEHILGYTPTPGIAELRARIAELHETRYGYTVDPDSVVITTGSSGGFTALFLAAFDPGDTVALARPSYPAYRNTLAALGCEVVEFDPVDTERFQPSVDDLERLTSELGAPPAGLVIASPANPTGAIIGEDELAGIAHWCDEAGTLLVSDEIYHGISFGRRCASAWEFSRNAAVIGSFSKYFSMTGWRIGWMLVPAGLREAVDVLLGNLSICAPANSQYAALGALGRDAAAELDGHVERYAENRDLVVGRLDELGMPLIAQPDGAFYVYVDVSAHTSDSLAWCREVLGATGVALTPGVDFDQRGGATTVRMSFAGDAESISIALGRLEEFLAR</sequence>
<evidence type="ECO:0000313" key="10">
    <source>
        <dbReference type="Proteomes" id="UP000186104"/>
    </source>
</evidence>
<organism evidence="9 10">
    <name type="scientific">Dietzia timorensis</name>
    <dbReference type="NCBI Taxonomy" id="499555"/>
    <lineage>
        <taxon>Bacteria</taxon>
        <taxon>Bacillati</taxon>
        <taxon>Actinomycetota</taxon>
        <taxon>Actinomycetes</taxon>
        <taxon>Mycobacteriales</taxon>
        <taxon>Dietziaceae</taxon>
        <taxon>Dietzia</taxon>
    </lineage>
</organism>
<dbReference type="EC" id="2.6.1.-" evidence="6"/>
<dbReference type="KEGG" id="dtm:BJL86_0765"/>
<dbReference type="RefSeq" id="WP_067472679.1">
    <property type="nucleotide sequence ID" value="NZ_CP015961.1"/>
</dbReference>
<feature type="region of interest" description="Disordered" evidence="7">
    <location>
        <begin position="1"/>
        <end position="24"/>
    </location>
</feature>
<reference evidence="9 10" key="1">
    <citation type="submission" date="2016-06" db="EMBL/GenBank/DDBJ databases">
        <title>Complete genome sequence of a saline-alkali tolerant type strain Dietzia timorensis ID05-A0528T.</title>
        <authorList>
            <person name="Wu X."/>
        </authorList>
    </citation>
    <scope>NUCLEOTIDE SEQUENCE [LARGE SCALE GENOMIC DNA]</scope>
    <source>
        <strain evidence="9 10">ID05-A0528</strain>
    </source>
</reference>